<protein>
    <submittedName>
        <fullName evidence="1">Uncharacterized protein</fullName>
    </submittedName>
</protein>
<dbReference type="EnsemblMetazoa" id="OVOC11482.2">
    <property type="protein sequence ID" value="OVOC11482.2"/>
    <property type="gene ID" value="WBGene00248291"/>
</dbReference>
<dbReference type="EnsemblMetazoa" id="OVOC11482.1">
    <property type="protein sequence ID" value="OVOC11482.1"/>
    <property type="gene ID" value="WBGene00248291"/>
</dbReference>
<sequence>MTTIKPLKPPYFDDITETNAIPSFDNIELALKGCFRTEFFEDLKLLTFGSEKSSPNYPRKGDFIKRRCITDTSSSNTMFLPTSTDQSVMRRRGKEYNDTYRTNCRFCDRMLRTIDKHREDRKLMLQCERRKCVKLSSFCLINLASSGMIKSLKPPYLDDIIEADAVPSFDNIESALKGCFRTEFFEDLKLSTSGSETSSPNDPRKGDFIKKRFVNDASSINIVFLPTSTDQSVLRRRGKESNDTYPTSCRFCGGMLRAIDKYREDRKLTLQCRRRKCMKFNGLTANKQAKQVLSEMAKAKAPQTDYGWYLSDPVKHSYGIFANDSDSSDSELDRSNVDVRPIIRNGNIMLRVFGQKELVRLL</sequence>
<dbReference type="Proteomes" id="UP000024404">
    <property type="component" value="Unassembled WGS sequence"/>
</dbReference>
<organism evidence="1 2">
    <name type="scientific">Onchocerca volvulus</name>
    <dbReference type="NCBI Taxonomy" id="6282"/>
    <lineage>
        <taxon>Eukaryota</taxon>
        <taxon>Metazoa</taxon>
        <taxon>Ecdysozoa</taxon>
        <taxon>Nematoda</taxon>
        <taxon>Chromadorea</taxon>
        <taxon>Rhabditida</taxon>
        <taxon>Spirurina</taxon>
        <taxon>Spiruromorpha</taxon>
        <taxon>Filarioidea</taxon>
        <taxon>Onchocercidae</taxon>
        <taxon>Onchocerca</taxon>
    </lineage>
</organism>
<accession>A0A2K6VIU8</accession>
<dbReference type="AlphaFoldDB" id="A0A2K6VIU8"/>
<name>A0A2K6VIU8_ONCVO</name>
<evidence type="ECO:0000313" key="2">
    <source>
        <dbReference type="Proteomes" id="UP000024404"/>
    </source>
</evidence>
<reference evidence="1" key="2">
    <citation type="submission" date="2018-02" db="UniProtKB">
        <authorList>
            <consortium name="EnsemblMetazoa"/>
        </authorList>
    </citation>
    <scope>IDENTIFICATION</scope>
</reference>
<reference evidence="2" key="1">
    <citation type="submission" date="2013-10" db="EMBL/GenBank/DDBJ databases">
        <title>Genome sequencing of Onchocerca volvulus.</title>
        <authorList>
            <person name="Cotton J."/>
            <person name="Tsai J."/>
            <person name="Stanley E."/>
            <person name="Tracey A."/>
            <person name="Holroyd N."/>
            <person name="Lustigman S."/>
            <person name="Berriman M."/>
        </authorList>
    </citation>
    <scope>NUCLEOTIDE SEQUENCE</scope>
</reference>
<keyword evidence="2" id="KW-1185">Reference proteome</keyword>
<proteinExistence type="predicted"/>
<dbReference type="EMBL" id="CMVM020000374">
    <property type="status" value="NOT_ANNOTATED_CDS"/>
    <property type="molecule type" value="Genomic_DNA"/>
</dbReference>
<evidence type="ECO:0000313" key="1">
    <source>
        <dbReference type="EnsemblMetazoa" id="OVOC11482.1"/>
    </source>
</evidence>